<accession>A0A9W9D6I2</accession>
<evidence type="ECO:0000313" key="2">
    <source>
        <dbReference type="EMBL" id="KAJ4402267.1"/>
    </source>
</evidence>
<keyword evidence="3" id="KW-1185">Reference proteome</keyword>
<dbReference type="EMBL" id="JAPEVA010000063">
    <property type="protein sequence ID" value="KAJ4402267.1"/>
    <property type="molecule type" value="Genomic_DNA"/>
</dbReference>
<name>A0A9W9D6I2_9PLEO</name>
<protein>
    <submittedName>
        <fullName evidence="2">Uncharacterized protein</fullName>
    </submittedName>
</protein>
<dbReference type="OrthoDB" id="3889136at2759"/>
<proteinExistence type="predicted"/>
<dbReference type="AlphaFoldDB" id="A0A9W9D6I2"/>
<reference evidence="2" key="1">
    <citation type="submission" date="2022-10" db="EMBL/GenBank/DDBJ databases">
        <title>Tapping the CABI collections for fungal endophytes: first genome assemblies for Collariella, Neodidymelliopsis, Ascochyta clinopodiicola, Didymella pomorum, Didymosphaeria variabile, Neocosmospora piperis and Neocucurbitaria cava.</title>
        <authorList>
            <person name="Hill R."/>
        </authorList>
    </citation>
    <scope>NUCLEOTIDE SEQUENCE</scope>
    <source>
        <strain evidence="2">IMI 355091</strain>
    </source>
</reference>
<organism evidence="2 3">
    <name type="scientific">Didymella pomorum</name>
    <dbReference type="NCBI Taxonomy" id="749634"/>
    <lineage>
        <taxon>Eukaryota</taxon>
        <taxon>Fungi</taxon>
        <taxon>Dikarya</taxon>
        <taxon>Ascomycota</taxon>
        <taxon>Pezizomycotina</taxon>
        <taxon>Dothideomycetes</taxon>
        <taxon>Pleosporomycetidae</taxon>
        <taxon>Pleosporales</taxon>
        <taxon>Pleosporineae</taxon>
        <taxon>Didymellaceae</taxon>
        <taxon>Didymella</taxon>
    </lineage>
</organism>
<gene>
    <name evidence="2" type="ORF">N0V91_007300</name>
</gene>
<comment type="caution">
    <text evidence="2">The sequence shown here is derived from an EMBL/GenBank/DDBJ whole genome shotgun (WGS) entry which is preliminary data.</text>
</comment>
<sequence>MTPKKKVTDGADAGPDDGPWKWTPENDRTLFLMMMGRGSLGKDDYEHIATALSSKTNWNAVRQRVGKFRQEQKAKFEELGWAMPEGTFAKAKAAPATPKKRKDSEDEGGEVTPTKVKKPRAKIAFKSDEIVQDDDEDAGDVKAEEGVKEEPVEESV</sequence>
<feature type="region of interest" description="Disordered" evidence="1">
    <location>
        <begin position="1"/>
        <end position="25"/>
    </location>
</feature>
<evidence type="ECO:0000313" key="3">
    <source>
        <dbReference type="Proteomes" id="UP001140510"/>
    </source>
</evidence>
<evidence type="ECO:0000256" key="1">
    <source>
        <dbReference type="SAM" id="MobiDB-lite"/>
    </source>
</evidence>
<dbReference type="Proteomes" id="UP001140510">
    <property type="component" value="Unassembled WGS sequence"/>
</dbReference>
<feature type="compositionally biased region" description="Basic and acidic residues" evidence="1">
    <location>
        <begin position="139"/>
        <end position="150"/>
    </location>
</feature>
<feature type="region of interest" description="Disordered" evidence="1">
    <location>
        <begin position="89"/>
        <end position="156"/>
    </location>
</feature>